<dbReference type="EMBL" id="QTSX02003710">
    <property type="protein sequence ID" value="KAJ9068609.1"/>
    <property type="molecule type" value="Genomic_DNA"/>
</dbReference>
<comment type="caution">
    <text evidence="1">The sequence shown here is derived from an EMBL/GenBank/DDBJ whole genome shotgun (WGS) entry which is preliminary data.</text>
</comment>
<sequence>MSVPLVSPLPDRVQKEIGCMQRWTIVEEGLGSGLCTQVKCNFQGSHLNMIQPVVPLIDTVFIADNLIPGLKIWQVALKVSMDLPELSRLKVSGTGCTDAAPKTGNREQPFISDSDKVQPTEDPFCPQLMCTLRWIISVNLDSSEE</sequence>
<name>A0ACC2T260_9FUNG</name>
<accession>A0ACC2T260</accession>
<reference evidence="1" key="1">
    <citation type="submission" date="2022-04" db="EMBL/GenBank/DDBJ databases">
        <title>Genome of the entomopathogenic fungus Entomophthora muscae.</title>
        <authorList>
            <person name="Elya C."/>
            <person name="Lovett B.R."/>
            <person name="Lee E."/>
            <person name="Macias A.M."/>
            <person name="Hajek A.E."/>
            <person name="De Bivort B.L."/>
            <person name="Kasson M.T."/>
            <person name="De Fine Licht H.H."/>
            <person name="Stajich J.E."/>
        </authorList>
    </citation>
    <scope>NUCLEOTIDE SEQUENCE</scope>
    <source>
        <strain evidence="1">Berkeley</strain>
    </source>
</reference>
<evidence type="ECO:0000313" key="2">
    <source>
        <dbReference type="Proteomes" id="UP001165960"/>
    </source>
</evidence>
<protein>
    <submittedName>
        <fullName evidence="1">Uncharacterized protein</fullName>
    </submittedName>
</protein>
<keyword evidence="2" id="KW-1185">Reference proteome</keyword>
<gene>
    <name evidence="1" type="ORF">DSO57_1026867</name>
</gene>
<organism evidence="1 2">
    <name type="scientific">Entomophthora muscae</name>
    <dbReference type="NCBI Taxonomy" id="34485"/>
    <lineage>
        <taxon>Eukaryota</taxon>
        <taxon>Fungi</taxon>
        <taxon>Fungi incertae sedis</taxon>
        <taxon>Zoopagomycota</taxon>
        <taxon>Entomophthoromycotina</taxon>
        <taxon>Entomophthoromycetes</taxon>
        <taxon>Entomophthorales</taxon>
        <taxon>Entomophthoraceae</taxon>
        <taxon>Entomophthora</taxon>
    </lineage>
</organism>
<proteinExistence type="predicted"/>
<dbReference type="Proteomes" id="UP001165960">
    <property type="component" value="Unassembled WGS sequence"/>
</dbReference>
<evidence type="ECO:0000313" key="1">
    <source>
        <dbReference type="EMBL" id="KAJ9068609.1"/>
    </source>
</evidence>